<dbReference type="Proteomes" id="UP000430670">
    <property type="component" value="Unassembled WGS sequence"/>
</dbReference>
<name>A0A6I3SPD5_HELMO</name>
<reference evidence="1 2" key="1">
    <citation type="submission" date="2019-11" db="EMBL/GenBank/DDBJ databases">
        <title>Whole-genome sequence of a the green, strictly anaerobic photosynthetic bacterium Heliobacillus mobilis DSM 6151.</title>
        <authorList>
            <person name="Kyndt J.A."/>
            <person name="Meyer T.E."/>
        </authorList>
    </citation>
    <scope>NUCLEOTIDE SEQUENCE [LARGE SCALE GENOMIC DNA]</scope>
    <source>
        <strain evidence="1 2">DSM 6151</strain>
    </source>
</reference>
<proteinExistence type="predicted"/>
<gene>
    <name evidence="1" type="ORF">GJ688_18490</name>
</gene>
<dbReference type="AlphaFoldDB" id="A0A6I3SPD5"/>
<dbReference type="RefSeq" id="WP_155477992.1">
    <property type="nucleotide sequence ID" value="NZ_WNKU01000044.1"/>
</dbReference>
<keyword evidence="2" id="KW-1185">Reference proteome</keyword>
<comment type="caution">
    <text evidence="1">The sequence shown here is derived from an EMBL/GenBank/DDBJ whole genome shotgun (WGS) entry which is preliminary data.</text>
</comment>
<accession>A0A6I3SPD5</accession>
<organism evidence="1 2">
    <name type="scientific">Heliobacterium mobile</name>
    <name type="common">Heliobacillus mobilis</name>
    <dbReference type="NCBI Taxonomy" id="28064"/>
    <lineage>
        <taxon>Bacteria</taxon>
        <taxon>Bacillati</taxon>
        <taxon>Bacillota</taxon>
        <taxon>Clostridia</taxon>
        <taxon>Eubacteriales</taxon>
        <taxon>Heliobacteriaceae</taxon>
        <taxon>Heliobacterium</taxon>
    </lineage>
</organism>
<protein>
    <submittedName>
        <fullName evidence="1">Uncharacterized protein</fullName>
    </submittedName>
</protein>
<dbReference type="EMBL" id="WNKU01000044">
    <property type="protein sequence ID" value="MTV50910.1"/>
    <property type="molecule type" value="Genomic_DNA"/>
</dbReference>
<evidence type="ECO:0000313" key="1">
    <source>
        <dbReference type="EMBL" id="MTV50910.1"/>
    </source>
</evidence>
<dbReference type="OrthoDB" id="2372119at2"/>
<evidence type="ECO:0000313" key="2">
    <source>
        <dbReference type="Proteomes" id="UP000430670"/>
    </source>
</evidence>
<sequence length="82" mass="9530">MKPGLDPGKWETLQEYHGPHIEGHNRAMRKLREQRPTLRQLVAKNNNAQADVMDLDVYELLMDTVGKLPTTMWDRKECVSNL</sequence>